<evidence type="ECO:0000313" key="2">
    <source>
        <dbReference type="EMBL" id="MFD1518173.1"/>
    </source>
</evidence>
<comment type="caution">
    <text evidence="2">The sequence shown here is derived from an EMBL/GenBank/DDBJ whole genome shotgun (WGS) entry which is preliminary data.</text>
</comment>
<sequence length="356" mass="37874">MSTTAVTASVVICVYTEKRWDDIVAAVESVAAQEISAQEISAVETVVIVDHNAALLSRAQQAFAPRGVRVLPNAHKQGLSGARNTAIAEATGSVIVFLDDDAAARPGWLAALLAPYSDPTVVAVGGVAHPRWPAGRAFVRTARPTVLPGAEPWNGDATGELDWIVGCTYTGQPTEQAEVRNLMGCNMSFRREVFERVGGFAEDIGRIGKNPLGCEETELCIRARQAYQRAGEKIRIVFEPRAIVDHRVSEDRVEWAYLRRRSWAEGLSKAAVSKLVGSDDALSTERSYVAKVLPGAVLRELRQRNITSAAAVVAALAWTGAGYMRGKLPGATDGVRLPAAQGDGAVAPATHPNAGG</sequence>
<dbReference type="PANTHER" id="PTHR43685:SF3">
    <property type="entry name" value="SLR2126 PROTEIN"/>
    <property type="match status" value="1"/>
</dbReference>
<dbReference type="SUPFAM" id="SSF53448">
    <property type="entry name" value="Nucleotide-diphospho-sugar transferases"/>
    <property type="match status" value="1"/>
</dbReference>
<evidence type="ECO:0000313" key="3">
    <source>
        <dbReference type="Proteomes" id="UP001597114"/>
    </source>
</evidence>
<dbReference type="InterPro" id="IPR001173">
    <property type="entry name" value="Glyco_trans_2-like"/>
</dbReference>
<organism evidence="2 3">
    <name type="scientific">Pseudonocardia yunnanensis</name>
    <dbReference type="NCBI Taxonomy" id="58107"/>
    <lineage>
        <taxon>Bacteria</taxon>
        <taxon>Bacillati</taxon>
        <taxon>Actinomycetota</taxon>
        <taxon>Actinomycetes</taxon>
        <taxon>Pseudonocardiales</taxon>
        <taxon>Pseudonocardiaceae</taxon>
        <taxon>Pseudonocardia</taxon>
    </lineage>
</organism>
<dbReference type="Pfam" id="PF00535">
    <property type="entry name" value="Glycos_transf_2"/>
    <property type="match status" value="1"/>
</dbReference>
<dbReference type="PANTHER" id="PTHR43685">
    <property type="entry name" value="GLYCOSYLTRANSFERASE"/>
    <property type="match status" value="1"/>
</dbReference>
<reference evidence="3" key="1">
    <citation type="journal article" date="2019" name="Int. J. Syst. Evol. Microbiol.">
        <title>The Global Catalogue of Microorganisms (GCM) 10K type strain sequencing project: providing services to taxonomists for standard genome sequencing and annotation.</title>
        <authorList>
            <consortium name="The Broad Institute Genomics Platform"/>
            <consortium name="The Broad Institute Genome Sequencing Center for Infectious Disease"/>
            <person name="Wu L."/>
            <person name="Ma J."/>
        </authorList>
    </citation>
    <scope>NUCLEOTIDE SEQUENCE [LARGE SCALE GENOMIC DNA]</scope>
    <source>
        <strain evidence="3">CCM 7043</strain>
    </source>
</reference>
<protein>
    <submittedName>
        <fullName evidence="2">Glycosyltransferase family 2 protein</fullName>
        <ecNumber evidence="2">2.4.-.-</ecNumber>
    </submittedName>
</protein>
<dbReference type="GO" id="GO:0016757">
    <property type="term" value="F:glycosyltransferase activity"/>
    <property type="evidence" value="ECO:0007669"/>
    <property type="project" value="UniProtKB-KW"/>
</dbReference>
<evidence type="ECO:0000259" key="1">
    <source>
        <dbReference type="Pfam" id="PF00535"/>
    </source>
</evidence>
<feature type="domain" description="Glycosyltransferase 2-like" evidence="1">
    <location>
        <begin position="9"/>
        <end position="197"/>
    </location>
</feature>
<dbReference type="RefSeq" id="WP_344720303.1">
    <property type="nucleotide sequence ID" value="NZ_BAAAUS010000006.1"/>
</dbReference>
<dbReference type="EC" id="2.4.-.-" evidence="2"/>
<name>A0ABW4ESH1_9PSEU</name>
<proteinExistence type="predicted"/>
<dbReference type="InterPro" id="IPR029044">
    <property type="entry name" value="Nucleotide-diphossugar_trans"/>
</dbReference>
<keyword evidence="3" id="KW-1185">Reference proteome</keyword>
<dbReference type="InterPro" id="IPR050834">
    <property type="entry name" value="Glycosyltransf_2"/>
</dbReference>
<dbReference type="Proteomes" id="UP001597114">
    <property type="component" value="Unassembled WGS sequence"/>
</dbReference>
<keyword evidence="2" id="KW-0328">Glycosyltransferase</keyword>
<dbReference type="Gene3D" id="3.90.550.10">
    <property type="entry name" value="Spore Coat Polysaccharide Biosynthesis Protein SpsA, Chain A"/>
    <property type="match status" value="1"/>
</dbReference>
<dbReference type="EMBL" id="JBHUCO010000012">
    <property type="protein sequence ID" value="MFD1518173.1"/>
    <property type="molecule type" value="Genomic_DNA"/>
</dbReference>
<accession>A0ABW4ESH1</accession>
<gene>
    <name evidence="2" type="ORF">ACFSJD_11775</name>
</gene>
<keyword evidence="2" id="KW-0808">Transferase</keyword>